<protein>
    <submittedName>
        <fullName evidence="1">Uncharacterized protein</fullName>
    </submittedName>
</protein>
<evidence type="ECO:0000313" key="2">
    <source>
        <dbReference type="Proteomes" id="UP000198823"/>
    </source>
</evidence>
<name>A0A1G6Z7P3_9BACL</name>
<reference evidence="1 2" key="1">
    <citation type="submission" date="2016-10" db="EMBL/GenBank/DDBJ databases">
        <authorList>
            <person name="de Groot N.N."/>
        </authorList>
    </citation>
    <scope>NUCLEOTIDE SEQUENCE [LARGE SCALE GENOMIC DNA]</scope>
    <source>
        <strain evidence="1 2">CGMCC 1.6762</strain>
    </source>
</reference>
<proteinExistence type="predicted"/>
<dbReference type="AlphaFoldDB" id="A0A1G6Z7P3"/>
<organism evidence="1 2">
    <name type="scientific">Bhargavaea beijingensis</name>
    <dbReference type="NCBI Taxonomy" id="426756"/>
    <lineage>
        <taxon>Bacteria</taxon>
        <taxon>Bacillati</taxon>
        <taxon>Bacillota</taxon>
        <taxon>Bacilli</taxon>
        <taxon>Bacillales</taxon>
        <taxon>Caryophanaceae</taxon>
        <taxon>Bhargavaea</taxon>
    </lineage>
</organism>
<accession>A0A1G6Z7P3</accession>
<dbReference type="Proteomes" id="UP000198823">
    <property type="component" value="Unassembled WGS sequence"/>
</dbReference>
<sequence>MNFDFADLRWTQLGGFVTELSVAAGNFVALEKRFEGPAMSLDALVANFEALTSRGETLATRLIIRSTRPWFRSTRDEFGRTRRQF</sequence>
<gene>
    <name evidence="1" type="ORF">SAMN04488126_102210</name>
</gene>
<dbReference type="EMBL" id="FNAR01000002">
    <property type="protein sequence ID" value="SDD97816.1"/>
    <property type="molecule type" value="Genomic_DNA"/>
</dbReference>
<evidence type="ECO:0000313" key="1">
    <source>
        <dbReference type="EMBL" id="SDD97816.1"/>
    </source>
</evidence>